<organism evidence="2">
    <name type="scientific">Sesamum radiatum</name>
    <name type="common">Black benniseed</name>
    <dbReference type="NCBI Taxonomy" id="300843"/>
    <lineage>
        <taxon>Eukaryota</taxon>
        <taxon>Viridiplantae</taxon>
        <taxon>Streptophyta</taxon>
        <taxon>Embryophyta</taxon>
        <taxon>Tracheophyta</taxon>
        <taxon>Spermatophyta</taxon>
        <taxon>Magnoliopsida</taxon>
        <taxon>eudicotyledons</taxon>
        <taxon>Gunneridae</taxon>
        <taxon>Pentapetalae</taxon>
        <taxon>asterids</taxon>
        <taxon>lamiids</taxon>
        <taxon>Lamiales</taxon>
        <taxon>Pedaliaceae</taxon>
        <taxon>Sesamum</taxon>
    </lineage>
</organism>
<dbReference type="EMBL" id="JACGWJ010000013">
    <property type="protein sequence ID" value="KAL0378007.1"/>
    <property type="molecule type" value="Genomic_DNA"/>
</dbReference>
<feature type="transmembrane region" description="Helical" evidence="1">
    <location>
        <begin position="20"/>
        <end position="41"/>
    </location>
</feature>
<sequence>MARLLPALPMQNPHSILPPPLTFLIVLTAVFSVFSAVTFLCGSRGEEKKTVTFGGKSNKLVVKKMEGSLSSKALLMAKMISWRKVQDDVGGAEDSDAGGDGEDDDDAVWKKRINERRKCRPLNFSGRISYDSDGNLLPE</sequence>
<accession>A0AAW2RCW3</accession>
<reference evidence="2" key="1">
    <citation type="submission" date="2020-06" db="EMBL/GenBank/DDBJ databases">
        <authorList>
            <person name="Li T."/>
            <person name="Hu X."/>
            <person name="Zhang T."/>
            <person name="Song X."/>
            <person name="Zhang H."/>
            <person name="Dai N."/>
            <person name="Sheng W."/>
            <person name="Hou X."/>
            <person name="Wei L."/>
        </authorList>
    </citation>
    <scope>NUCLEOTIDE SEQUENCE</scope>
    <source>
        <strain evidence="2">G02</strain>
        <tissue evidence="2">Leaf</tissue>
    </source>
</reference>
<keyword evidence="1" id="KW-0472">Membrane</keyword>
<comment type="caution">
    <text evidence="2">The sequence shown here is derived from an EMBL/GenBank/DDBJ whole genome shotgun (WGS) entry which is preliminary data.</text>
</comment>
<evidence type="ECO:0000256" key="1">
    <source>
        <dbReference type="SAM" id="Phobius"/>
    </source>
</evidence>
<dbReference type="PANTHER" id="PTHR33237">
    <property type="entry name" value="F2P16.13 PROTEIN-RELATED"/>
    <property type="match status" value="1"/>
</dbReference>
<name>A0AAW2RCW3_SESRA</name>
<keyword evidence="1" id="KW-0812">Transmembrane</keyword>
<protein>
    <submittedName>
        <fullName evidence="2">Uncharacterized protein</fullName>
    </submittedName>
</protein>
<gene>
    <name evidence="2" type="ORF">Sradi_3106200</name>
</gene>
<keyword evidence="1" id="KW-1133">Transmembrane helix</keyword>
<reference evidence="2" key="2">
    <citation type="journal article" date="2024" name="Plant">
        <title>Genomic evolution and insights into agronomic trait innovations of Sesamum species.</title>
        <authorList>
            <person name="Miao H."/>
            <person name="Wang L."/>
            <person name="Qu L."/>
            <person name="Liu H."/>
            <person name="Sun Y."/>
            <person name="Le M."/>
            <person name="Wang Q."/>
            <person name="Wei S."/>
            <person name="Zheng Y."/>
            <person name="Lin W."/>
            <person name="Duan Y."/>
            <person name="Cao H."/>
            <person name="Xiong S."/>
            <person name="Wang X."/>
            <person name="Wei L."/>
            <person name="Li C."/>
            <person name="Ma Q."/>
            <person name="Ju M."/>
            <person name="Zhao R."/>
            <person name="Li G."/>
            <person name="Mu C."/>
            <person name="Tian Q."/>
            <person name="Mei H."/>
            <person name="Zhang T."/>
            <person name="Gao T."/>
            <person name="Zhang H."/>
        </authorList>
    </citation>
    <scope>NUCLEOTIDE SEQUENCE</scope>
    <source>
        <strain evidence="2">G02</strain>
    </source>
</reference>
<dbReference type="PANTHER" id="PTHR33237:SF31">
    <property type="entry name" value="F2P16.13 PROTEIN"/>
    <property type="match status" value="1"/>
</dbReference>
<dbReference type="AlphaFoldDB" id="A0AAW2RCW3"/>
<proteinExistence type="predicted"/>
<evidence type="ECO:0000313" key="2">
    <source>
        <dbReference type="EMBL" id="KAL0378007.1"/>
    </source>
</evidence>